<sequence length="164" mass="18441">MQPIAIFYISLSGNTEDFIHRLAAHIKQKYGLELETTNLKSLVKKGQPAIFDIDKPYFSFLPSYLEGGNGLDNGYQEILTTPLRRLIAHGENATYCLGIVGSGNRNFNKQFCLTAHQYAQDFGFPVLDEFELRGSQEDLERIGDKLVKVFQTATKTKGVAYVQN</sequence>
<dbReference type="PIRSF" id="PIRSF005087">
    <property type="entry name" value="NrdI"/>
    <property type="match status" value="1"/>
</dbReference>
<dbReference type="GO" id="GO:0010181">
    <property type="term" value="F:FMN binding"/>
    <property type="evidence" value="ECO:0007669"/>
    <property type="project" value="InterPro"/>
</dbReference>
<dbReference type="PANTHER" id="PTHR37297">
    <property type="entry name" value="PROTEIN NRDI"/>
    <property type="match status" value="1"/>
</dbReference>
<protein>
    <recommendedName>
        <fullName evidence="1">Putative NrdI-like protein</fullName>
    </recommendedName>
</protein>
<dbReference type="InterPro" id="IPR029039">
    <property type="entry name" value="Flavoprotein-like_sf"/>
</dbReference>
<dbReference type="EMBL" id="UHFA01000002">
    <property type="protein sequence ID" value="SUN36433.1"/>
    <property type="molecule type" value="Genomic_DNA"/>
</dbReference>
<dbReference type="Pfam" id="PF07972">
    <property type="entry name" value="Flavodoxin_NdrI"/>
    <property type="match status" value="1"/>
</dbReference>
<organism evidence="2 3">
    <name type="scientific">Streptococcus downei MFe28</name>
    <dbReference type="NCBI Taxonomy" id="764290"/>
    <lineage>
        <taxon>Bacteria</taxon>
        <taxon>Bacillati</taxon>
        <taxon>Bacillota</taxon>
        <taxon>Bacilli</taxon>
        <taxon>Lactobacillales</taxon>
        <taxon>Streptococcaceae</taxon>
        <taxon>Streptococcus</taxon>
    </lineage>
</organism>
<dbReference type="SUPFAM" id="SSF52218">
    <property type="entry name" value="Flavoproteins"/>
    <property type="match status" value="1"/>
</dbReference>
<reference evidence="2 3" key="1">
    <citation type="submission" date="2018-06" db="EMBL/GenBank/DDBJ databases">
        <authorList>
            <consortium name="Pathogen Informatics"/>
            <person name="Doyle S."/>
        </authorList>
    </citation>
    <scope>NUCLEOTIDE SEQUENCE [LARGE SCALE GENOMIC DNA]</scope>
    <source>
        <strain evidence="3">NCTC 11391</strain>
    </source>
</reference>
<evidence type="ECO:0000313" key="2">
    <source>
        <dbReference type="EMBL" id="SUN36433.1"/>
    </source>
</evidence>
<dbReference type="NCBIfam" id="NF002714">
    <property type="entry name" value="PRK02551.1"/>
    <property type="match status" value="1"/>
</dbReference>
<name>A0A380JFG4_STRDO</name>
<dbReference type="AlphaFoldDB" id="A0A380JFG4"/>
<keyword evidence="3" id="KW-1185">Reference proteome</keyword>
<evidence type="ECO:0000313" key="3">
    <source>
        <dbReference type="Proteomes" id="UP000254082"/>
    </source>
</evidence>
<evidence type="ECO:0000256" key="1">
    <source>
        <dbReference type="ARBA" id="ARBA00017129"/>
    </source>
</evidence>
<dbReference type="PANTHER" id="PTHR37297:SF1">
    <property type="entry name" value="PROTEIN NRDI"/>
    <property type="match status" value="1"/>
</dbReference>
<gene>
    <name evidence="2" type="primary">nrdI_2</name>
    <name evidence="2" type="ORF">NCTC11391_01462</name>
</gene>
<dbReference type="Gene3D" id="3.40.50.360">
    <property type="match status" value="1"/>
</dbReference>
<dbReference type="RefSeq" id="WP_002998064.1">
    <property type="nucleotide sequence ID" value="NZ_UHFA01000002.1"/>
</dbReference>
<accession>A0A380JFG4</accession>
<dbReference type="Proteomes" id="UP000254082">
    <property type="component" value="Unassembled WGS sequence"/>
</dbReference>
<proteinExistence type="predicted"/>
<dbReference type="InterPro" id="IPR004465">
    <property type="entry name" value="RNR_NrdI"/>
</dbReference>